<dbReference type="InterPro" id="IPR036322">
    <property type="entry name" value="WD40_repeat_dom_sf"/>
</dbReference>
<dbReference type="Pfam" id="PF00400">
    <property type="entry name" value="WD40"/>
    <property type="match status" value="2"/>
</dbReference>
<proteinExistence type="evidence at transcript level"/>
<dbReference type="GO" id="GO:0031080">
    <property type="term" value="C:nuclear pore outer ring"/>
    <property type="evidence" value="ECO:0007669"/>
    <property type="project" value="InterPro"/>
</dbReference>
<dbReference type="EMBL" id="IACF01002506">
    <property type="protein sequence ID" value="LAB68157.1"/>
    <property type="molecule type" value="mRNA"/>
</dbReference>
<dbReference type="InterPro" id="IPR015943">
    <property type="entry name" value="WD40/YVTN_repeat-like_dom_sf"/>
</dbReference>
<dbReference type="InterPro" id="IPR001680">
    <property type="entry name" value="WD40_rpt"/>
</dbReference>
<accession>A0A2P2I291</accession>
<name>A0A2P2I291_9CRUS</name>
<evidence type="ECO:0000313" key="2">
    <source>
        <dbReference type="EMBL" id="LAB68157.1"/>
    </source>
</evidence>
<dbReference type="Gene3D" id="2.130.10.10">
    <property type="entry name" value="YVTN repeat-like/Quinoprotein amine dehydrogenase"/>
    <property type="match status" value="1"/>
</dbReference>
<feature type="region of interest" description="Disordered" evidence="1">
    <location>
        <begin position="155"/>
        <end position="175"/>
    </location>
</feature>
<protein>
    <submittedName>
        <fullName evidence="2">Nucleoporin Nup37-like</fullName>
    </submittedName>
</protein>
<organism evidence="2">
    <name type="scientific">Hirondellea gigas</name>
    <dbReference type="NCBI Taxonomy" id="1518452"/>
    <lineage>
        <taxon>Eukaryota</taxon>
        <taxon>Metazoa</taxon>
        <taxon>Ecdysozoa</taxon>
        <taxon>Arthropoda</taxon>
        <taxon>Crustacea</taxon>
        <taxon>Multicrustacea</taxon>
        <taxon>Malacostraca</taxon>
        <taxon>Eumalacostraca</taxon>
        <taxon>Peracarida</taxon>
        <taxon>Amphipoda</taxon>
        <taxon>Amphilochidea</taxon>
        <taxon>Lysianassida</taxon>
        <taxon>Lysianassidira</taxon>
        <taxon>Lysianassoidea</taxon>
        <taxon>Lysianassidae</taxon>
        <taxon>Hirondellea</taxon>
    </lineage>
</organism>
<feature type="compositionally biased region" description="Acidic residues" evidence="1">
    <location>
        <begin position="155"/>
        <end position="166"/>
    </location>
</feature>
<sequence length="349" mass="37725">MEVCVEPTLSIRTNSEVVCVEFSPYEWSKSLLAVAFPNAISLYSLKLKEESENGKTELSLLCESHLEGEVCAMAWSPQTSLHASPPLLKLLLATTDDSVIEFTTDLKTTNVKEVFQHSSSINSVAYSGLCSSSSQLPSLCASVGDDQLLRVWQEDSDEDSTNDDGGDGAGGWSDSIMLMEPGQTVRFHPENPSLLLVCEISGTLRLYRISQSQDDSGQPMLTADWSVRCPAPMLDADWSLCDPNLLVAACPAGVYIINVDNNGSARKRLRTVGSSGSSSVVTVRAARSTAALVAAVTADNTLSVMHLTANRIPLVAHLKAVSGISWHLEQPYLAVGSDRRLLLWRVDHV</sequence>
<dbReference type="AlphaFoldDB" id="A0A2P2I291"/>
<reference evidence="2" key="1">
    <citation type="journal article" date="2018" name="Biosci. Biotechnol. Biochem.">
        <title>Polysaccharide hydrolase of the hadal zone amphipods Hirondellea gigas.</title>
        <authorList>
            <person name="Kobayashi H."/>
            <person name="Nagahama T."/>
            <person name="Arai W."/>
            <person name="Sasagawa Y."/>
            <person name="Umeda M."/>
            <person name="Hayashi T."/>
            <person name="Nikaido I."/>
            <person name="Watanabe H."/>
            <person name="Oguri K."/>
            <person name="Kitazato H."/>
            <person name="Fujioka K."/>
            <person name="Kido Y."/>
            <person name="Takami H."/>
        </authorList>
    </citation>
    <scope>NUCLEOTIDE SEQUENCE</scope>
    <source>
        <tissue evidence="2">Whole body</tissue>
    </source>
</reference>
<dbReference type="SMART" id="SM00320">
    <property type="entry name" value="WD40"/>
    <property type="match status" value="4"/>
</dbReference>
<dbReference type="PANTHER" id="PTHR22806:SF0">
    <property type="entry name" value="NUCLEOPORIN NUP37"/>
    <property type="match status" value="1"/>
</dbReference>
<dbReference type="PANTHER" id="PTHR22806">
    <property type="entry name" value="NUCLEOPORIN NUP37 P37 -RELATED"/>
    <property type="match status" value="1"/>
</dbReference>
<dbReference type="InterPro" id="IPR037626">
    <property type="entry name" value="NUP37"/>
</dbReference>
<evidence type="ECO:0000256" key="1">
    <source>
        <dbReference type="SAM" id="MobiDB-lite"/>
    </source>
</evidence>
<dbReference type="SUPFAM" id="SSF50978">
    <property type="entry name" value="WD40 repeat-like"/>
    <property type="match status" value="1"/>
</dbReference>